<organism evidence="1 2">
    <name type="scientific">Coprobacillus cateniformis</name>
    <dbReference type="NCBI Taxonomy" id="100884"/>
    <lineage>
        <taxon>Bacteria</taxon>
        <taxon>Bacillati</taxon>
        <taxon>Bacillota</taxon>
        <taxon>Erysipelotrichia</taxon>
        <taxon>Erysipelotrichales</taxon>
        <taxon>Coprobacillaceae</taxon>
        <taxon>Coprobacillus</taxon>
    </lineage>
</organism>
<evidence type="ECO:0000313" key="1">
    <source>
        <dbReference type="EMBL" id="EFW03268.1"/>
    </source>
</evidence>
<sequence length="112" mass="13284">MAYSKRIPPIKIKLNVDEYNKLLEILENMIDSDNENYSNKSSKMKDKLLRYSVPITEEDGTTIVDMRFYNNEIVDLFMILFYEIGNIPINTNYYEVLLSVREKIKKSKMSEE</sequence>
<dbReference type="OrthoDB" id="9980877at2"/>
<gene>
    <name evidence="1" type="ORF">HMPREF9488_03550</name>
</gene>
<proteinExistence type="predicted"/>
<evidence type="ECO:0000313" key="2">
    <source>
        <dbReference type="Proteomes" id="UP000003157"/>
    </source>
</evidence>
<dbReference type="Proteomes" id="UP000003157">
    <property type="component" value="Unassembled WGS sequence"/>
</dbReference>
<reference evidence="1 2" key="1">
    <citation type="submission" date="2010-12" db="EMBL/GenBank/DDBJ databases">
        <title>The Genome Sequence of Coprobacillus sp. strain 29_1.</title>
        <authorList>
            <consortium name="The Broad Institute Genome Sequencing Platform"/>
            <person name="Earl A."/>
            <person name="Ward D."/>
            <person name="Feldgarden M."/>
            <person name="Gevers D."/>
            <person name="Daigneault M."/>
            <person name="Sibley C.D."/>
            <person name="White A."/>
            <person name="Strauss J."/>
            <person name="Allen-Vercoe E."/>
            <person name="Young S.K."/>
            <person name="Zeng Q."/>
            <person name="Gargeya S."/>
            <person name="Fitzgerald M."/>
            <person name="Haas B."/>
            <person name="Abouelleil A."/>
            <person name="Alvarado L."/>
            <person name="Arachchi H.M."/>
            <person name="Berlin A."/>
            <person name="Brown A."/>
            <person name="Chapman S.B."/>
            <person name="Chen Z."/>
            <person name="Dunbar C."/>
            <person name="Freedman E."/>
            <person name="Gearin G."/>
            <person name="Gellesch M."/>
            <person name="Goldberg J."/>
            <person name="Griggs A."/>
            <person name="Gujja S."/>
            <person name="Heilman E."/>
            <person name="Heiman D."/>
            <person name="Howarth C."/>
            <person name="Larson L."/>
            <person name="Lui A."/>
            <person name="MacDonald P.J.P."/>
            <person name="Mehta T."/>
            <person name="Montmayeur A."/>
            <person name="Murphy C."/>
            <person name="Neiman D."/>
            <person name="Pearson M."/>
            <person name="Priest M."/>
            <person name="Roberts A."/>
            <person name="Saif S."/>
            <person name="Shea T."/>
            <person name="Shenoy N."/>
            <person name="Sisk P."/>
            <person name="Stolte C."/>
            <person name="Sykes S."/>
            <person name="White J."/>
            <person name="Yandava C."/>
            <person name="Nusbaum C."/>
            <person name="Birren B."/>
        </authorList>
    </citation>
    <scope>NUCLEOTIDE SEQUENCE [LARGE SCALE GENOMIC DNA]</scope>
    <source>
        <strain evidence="1 2">29_1</strain>
    </source>
</reference>
<comment type="caution">
    <text evidence="1">The sequence shown here is derived from an EMBL/GenBank/DDBJ whole genome shotgun (WGS) entry which is preliminary data.</text>
</comment>
<keyword evidence="2" id="KW-1185">Reference proteome</keyword>
<accession>E7GFK7</accession>
<dbReference type="EMBL" id="ADKX01000049">
    <property type="protein sequence ID" value="EFW03268.1"/>
    <property type="molecule type" value="Genomic_DNA"/>
</dbReference>
<name>E7GFK7_9FIRM</name>
<dbReference type="HOGENOM" id="CLU_2141649_0_0_9"/>
<dbReference type="GeneID" id="78228465"/>
<dbReference type="RefSeq" id="WP_008790632.1">
    <property type="nucleotide sequence ID" value="NZ_AKCB01000001.1"/>
</dbReference>
<dbReference type="STRING" id="100884.GCA_000269565_00563"/>
<protein>
    <submittedName>
        <fullName evidence="1">Uncharacterized protein</fullName>
    </submittedName>
</protein>
<dbReference type="AlphaFoldDB" id="E7GFK7"/>